<protein>
    <recommendedName>
        <fullName evidence="3">Aldehyde oxidase/xanthine dehydrogenase a/b hammerhead domain-containing protein</fullName>
    </recommendedName>
</protein>
<reference evidence="4" key="2">
    <citation type="submission" date="2015-06" db="UniProtKB">
        <authorList>
            <consortium name="EnsemblMetazoa"/>
        </authorList>
    </citation>
    <scope>IDENTIFICATION</scope>
</reference>
<dbReference type="PANTHER" id="PTHR11908">
    <property type="entry name" value="XANTHINE DEHYDROGENASE"/>
    <property type="match status" value="1"/>
</dbReference>
<keyword evidence="5" id="KW-1185">Reference proteome</keyword>
<proteinExistence type="predicted"/>
<evidence type="ECO:0000259" key="3">
    <source>
        <dbReference type="SMART" id="SM01008"/>
    </source>
</evidence>
<keyword evidence="1" id="KW-0500">Molybdenum</keyword>
<sequence length="136" mass="14850">MKLEALPQCSGEAIYTNDVPPLNDEVFCAFVHGTVVGAEVEQIDASEALKIPGVIAFYSAKDIPGTNSFVYKPLGFTDDEPVFAQKINHHYQPIGVIVAESNYLANKAAEKVKVMYSRAEKQVKATLKDAIESEDT</sequence>
<name>T1GIZ8_MEGSC</name>
<keyword evidence="2" id="KW-0560">Oxidoreductase</keyword>
<organism evidence="4 5">
    <name type="scientific">Megaselia scalaris</name>
    <name type="common">Humpbacked fly</name>
    <name type="synonym">Phora scalaris</name>
    <dbReference type="NCBI Taxonomy" id="36166"/>
    <lineage>
        <taxon>Eukaryota</taxon>
        <taxon>Metazoa</taxon>
        <taxon>Ecdysozoa</taxon>
        <taxon>Arthropoda</taxon>
        <taxon>Hexapoda</taxon>
        <taxon>Insecta</taxon>
        <taxon>Pterygota</taxon>
        <taxon>Neoptera</taxon>
        <taxon>Endopterygota</taxon>
        <taxon>Diptera</taxon>
        <taxon>Brachycera</taxon>
        <taxon>Muscomorpha</taxon>
        <taxon>Platypezoidea</taxon>
        <taxon>Phoridae</taxon>
        <taxon>Megaseliini</taxon>
        <taxon>Megaselia</taxon>
    </lineage>
</organism>
<dbReference type="SMART" id="SM01008">
    <property type="entry name" value="Ald_Xan_dh_C"/>
    <property type="match status" value="1"/>
</dbReference>
<dbReference type="GO" id="GO:0005506">
    <property type="term" value="F:iron ion binding"/>
    <property type="evidence" value="ECO:0007669"/>
    <property type="project" value="InterPro"/>
</dbReference>
<feature type="domain" description="Aldehyde oxidase/xanthine dehydrogenase a/b hammerhead" evidence="3">
    <location>
        <begin position="10"/>
        <end position="120"/>
    </location>
</feature>
<evidence type="ECO:0000256" key="1">
    <source>
        <dbReference type="ARBA" id="ARBA00022505"/>
    </source>
</evidence>
<dbReference type="PANTHER" id="PTHR11908:SF132">
    <property type="entry name" value="ALDEHYDE OXIDASE 1-RELATED"/>
    <property type="match status" value="1"/>
</dbReference>
<dbReference type="InterPro" id="IPR000674">
    <property type="entry name" value="Ald_Oxase/Xan_DH_a/b"/>
</dbReference>
<evidence type="ECO:0000313" key="5">
    <source>
        <dbReference type="Proteomes" id="UP000015102"/>
    </source>
</evidence>
<dbReference type="InterPro" id="IPR036856">
    <property type="entry name" value="Ald_Oxase/Xan_DH_a/b_sf"/>
</dbReference>
<dbReference type="Gene3D" id="3.90.1170.50">
    <property type="entry name" value="Aldehyde oxidase/xanthine dehydrogenase, a/b hammerhead"/>
    <property type="match status" value="1"/>
</dbReference>
<evidence type="ECO:0000313" key="4">
    <source>
        <dbReference type="EnsemblMetazoa" id="MESCA003435-PA"/>
    </source>
</evidence>
<dbReference type="SUPFAM" id="SSF54665">
    <property type="entry name" value="CO dehydrogenase molybdoprotein N-domain-like"/>
    <property type="match status" value="1"/>
</dbReference>
<dbReference type="STRING" id="36166.T1GIZ8"/>
<dbReference type="GO" id="GO:0016491">
    <property type="term" value="F:oxidoreductase activity"/>
    <property type="evidence" value="ECO:0007669"/>
    <property type="project" value="UniProtKB-KW"/>
</dbReference>
<evidence type="ECO:0000256" key="2">
    <source>
        <dbReference type="ARBA" id="ARBA00023002"/>
    </source>
</evidence>
<dbReference type="HOGENOM" id="CLU_1880600_0_0_1"/>
<dbReference type="EnsemblMetazoa" id="MESCA003435-RA">
    <property type="protein sequence ID" value="MESCA003435-PA"/>
    <property type="gene ID" value="MESCA003435"/>
</dbReference>
<dbReference type="EMBL" id="CAQQ02138266">
    <property type="status" value="NOT_ANNOTATED_CDS"/>
    <property type="molecule type" value="Genomic_DNA"/>
</dbReference>
<accession>T1GIZ8</accession>
<dbReference type="InterPro" id="IPR016208">
    <property type="entry name" value="Ald_Oxase/xanthine_DH-like"/>
</dbReference>
<dbReference type="Proteomes" id="UP000015102">
    <property type="component" value="Unassembled WGS sequence"/>
</dbReference>
<dbReference type="Pfam" id="PF01315">
    <property type="entry name" value="Ald_Xan_dh_C"/>
    <property type="match status" value="1"/>
</dbReference>
<reference evidence="5" key="1">
    <citation type="submission" date="2013-02" db="EMBL/GenBank/DDBJ databases">
        <authorList>
            <person name="Hughes D."/>
        </authorList>
    </citation>
    <scope>NUCLEOTIDE SEQUENCE</scope>
    <source>
        <strain>Durham</strain>
        <strain evidence="5">NC isolate 2 -- Noor lab</strain>
    </source>
</reference>
<dbReference type="AlphaFoldDB" id="T1GIZ8"/>